<protein>
    <submittedName>
        <fullName evidence="1">Uncharacterized protein</fullName>
    </submittedName>
</protein>
<dbReference type="RefSeq" id="WP_181873001.1">
    <property type="nucleotide sequence ID" value="NZ_QPJW01000001.1"/>
</dbReference>
<dbReference type="AlphaFoldDB" id="A0A369BR29"/>
<reference evidence="1 2" key="1">
    <citation type="submission" date="2018-07" db="EMBL/GenBank/DDBJ databases">
        <title>Genomic Encyclopedia of Type Strains, Phase III (KMG-III): the genomes of soil and plant-associated and newly described type strains.</title>
        <authorList>
            <person name="Whitman W."/>
        </authorList>
    </citation>
    <scope>NUCLEOTIDE SEQUENCE [LARGE SCALE GENOMIC DNA]</scope>
    <source>
        <strain evidence="1 2">CECT 8333</strain>
    </source>
</reference>
<sequence>MQSRQRQTFAEAAEELRQAWREFLIALGFGRLAIWLARVVAKLTKEGRK</sequence>
<accession>A0A369BR29</accession>
<name>A0A369BR29_9BACL</name>
<comment type="caution">
    <text evidence="1">The sequence shown here is derived from an EMBL/GenBank/DDBJ whole genome shotgun (WGS) entry which is preliminary data.</text>
</comment>
<evidence type="ECO:0000313" key="1">
    <source>
        <dbReference type="EMBL" id="RCX22917.1"/>
    </source>
</evidence>
<keyword evidence="2" id="KW-1185">Reference proteome</keyword>
<organism evidence="1 2">
    <name type="scientific">Fontibacillus phaseoli</name>
    <dbReference type="NCBI Taxonomy" id="1416533"/>
    <lineage>
        <taxon>Bacteria</taxon>
        <taxon>Bacillati</taxon>
        <taxon>Bacillota</taxon>
        <taxon>Bacilli</taxon>
        <taxon>Bacillales</taxon>
        <taxon>Paenibacillaceae</taxon>
        <taxon>Fontibacillus</taxon>
    </lineage>
</organism>
<dbReference type="EMBL" id="QPJW01000001">
    <property type="protein sequence ID" value="RCX22917.1"/>
    <property type="molecule type" value="Genomic_DNA"/>
</dbReference>
<evidence type="ECO:0000313" key="2">
    <source>
        <dbReference type="Proteomes" id="UP000253090"/>
    </source>
</evidence>
<proteinExistence type="predicted"/>
<dbReference type="Proteomes" id="UP000253090">
    <property type="component" value="Unassembled WGS sequence"/>
</dbReference>
<gene>
    <name evidence="1" type="ORF">DFP94_101506</name>
</gene>